<dbReference type="GO" id="GO:0006952">
    <property type="term" value="P:defense response"/>
    <property type="evidence" value="ECO:0007669"/>
    <property type="project" value="TreeGrafter"/>
</dbReference>
<dbReference type="PANTHER" id="PTHR11972">
    <property type="entry name" value="NADPH OXIDASE"/>
    <property type="match status" value="1"/>
</dbReference>
<proteinExistence type="predicted"/>
<keyword evidence="2" id="KW-0812">Transmembrane</keyword>
<name>A0A9Q0YQ37_HOLLE</name>
<dbReference type="GO" id="GO:0043020">
    <property type="term" value="C:NADPH oxidase complex"/>
    <property type="evidence" value="ECO:0007669"/>
    <property type="project" value="TreeGrafter"/>
</dbReference>
<accession>A0A9Q0YQ37</accession>
<keyword evidence="2" id="KW-1133">Transmembrane helix</keyword>
<keyword evidence="1" id="KW-0560">Oxidoreductase</keyword>
<sequence length="112" mass="12880">MGRSSEKPVSVRRTVPHTSCTYYQRMRNGHHIEVVFLVFWLFVNVAVFYATYQYYKHESKFFYLRDILGIGLCLSRGSASVLNLNSAALLLPMCRTILVKLRGSRVVSCNVK</sequence>
<feature type="transmembrane region" description="Helical" evidence="2">
    <location>
        <begin position="34"/>
        <end position="55"/>
    </location>
</feature>
<dbReference type="AlphaFoldDB" id="A0A9Q0YQ37"/>
<comment type="caution">
    <text evidence="3">The sequence shown here is derived from an EMBL/GenBank/DDBJ whole genome shotgun (WGS) entry which is preliminary data.</text>
</comment>
<protein>
    <submittedName>
        <fullName evidence="3">NADPH oxidase 4</fullName>
    </submittedName>
</protein>
<evidence type="ECO:0000313" key="4">
    <source>
        <dbReference type="Proteomes" id="UP001152320"/>
    </source>
</evidence>
<dbReference type="Proteomes" id="UP001152320">
    <property type="component" value="Chromosome 16"/>
</dbReference>
<organism evidence="3 4">
    <name type="scientific">Holothuria leucospilota</name>
    <name type="common">Black long sea cucumber</name>
    <name type="synonym">Mertensiothuria leucospilota</name>
    <dbReference type="NCBI Taxonomy" id="206669"/>
    <lineage>
        <taxon>Eukaryota</taxon>
        <taxon>Metazoa</taxon>
        <taxon>Echinodermata</taxon>
        <taxon>Eleutherozoa</taxon>
        <taxon>Echinozoa</taxon>
        <taxon>Holothuroidea</taxon>
        <taxon>Aspidochirotacea</taxon>
        <taxon>Aspidochirotida</taxon>
        <taxon>Holothuriidae</taxon>
        <taxon>Holothuria</taxon>
    </lineage>
</organism>
<keyword evidence="4" id="KW-1185">Reference proteome</keyword>
<reference evidence="3" key="1">
    <citation type="submission" date="2021-10" db="EMBL/GenBank/DDBJ databases">
        <title>Tropical sea cucumber genome reveals ecological adaptation and Cuvierian tubules defense mechanism.</title>
        <authorList>
            <person name="Chen T."/>
        </authorList>
    </citation>
    <scope>NUCLEOTIDE SEQUENCE</scope>
    <source>
        <strain evidence="3">Nanhai2018</strain>
        <tissue evidence="3">Muscle</tissue>
    </source>
</reference>
<dbReference type="GO" id="GO:0016175">
    <property type="term" value="F:superoxide-generating NAD(P)H oxidase activity"/>
    <property type="evidence" value="ECO:0007669"/>
    <property type="project" value="TreeGrafter"/>
</dbReference>
<dbReference type="GO" id="GO:0042554">
    <property type="term" value="P:superoxide anion generation"/>
    <property type="evidence" value="ECO:0007669"/>
    <property type="project" value="TreeGrafter"/>
</dbReference>
<evidence type="ECO:0000256" key="2">
    <source>
        <dbReference type="SAM" id="Phobius"/>
    </source>
</evidence>
<evidence type="ECO:0000256" key="1">
    <source>
        <dbReference type="ARBA" id="ARBA00023002"/>
    </source>
</evidence>
<keyword evidence="2" id="KW-0472">Membrane</keyword>
<dbReference type="OrthoDB" id="167398at2759"/>
<dbReference type="InterPro" id="IPR050369">
    <property type="entry name" value="RBOH/FRE"/>
</dbReference>
<dbReference type="PANTHER" id="PTHR11972:SF153">
    <property type="entry name" value="SUPEROXIDE-GENERATING NADPH OXIDASE HEAVY CHAIN SUBUNIT A"/>
    <property type="match status" value="1"/>
</dbReference>
<gene>
    <name evidence="3" type="ORF">HOLleu_31216</name>
</gene>
<dbReference type="EMBL" id="JAIZAY010000016">
    <property type="protein sequence ID" value="KAJ8026409.1"/>
    <property type="molecule type" value="Genomic_DNA"/>
</dbReference>
<evidence type="ECO:0000313" key="3">
    <source>
        <dbReference type="EMBL" id="KAJ8026409.1"/>
    </source>
</evidence>